<dbReference type="GO" id="GO:0008270">
    <property type="term" value="F:zinc ion binding"/>
    <property type="evidence" value="ECO:0007669"/>
    <property type="project" value="InterPro"/>
</dbReference>
<dbReference type="CDD" id="cd00085">
    <property type="entry name" value="HNHc"/>
    <property type="match status" value="1"/>
</dbReference>
<feature type="transmembrane region" description="Helical" evidence="1">
    <location>
        <begin position="170"/>
        <end position="190"/>
    </location>
</feature>
<reference evidence="4" key="1">
    <citation type="submission" date="2015-05" db="EMBL/GenBank/DDBJ databases">
        <authorList>
            <consortium name="Pathogen Informatics"/>
        </authorList>
    </citation>
    <scope>NUCLEOTIDE SEQUENCE [LARGE SCALE GENOMIC DNA]</scope>
    <source>
        <strain evidence="4">M72</strain>
    </source>
</reference>
<keyword evidence="1" id="KW-1133">Transmembrane helix</keyword>
<dbReference type="EMBL" id="CVRR01000093">
    <property type="protein sequence ID" value="CRL43201.1"/>
    <property type="molecule type" value="Genomic_DNA"/>
</dbReference>
<dbReference type="OrthoDB" id="9802901at2"/>
<dbReference type="Pfam" id="PF01844">
    <property type="entry name" value="HNH"/>
    <property type="match status" value="1"/>
</dbReference>
<dbReference type="GO" id="GO:0004519">
    <property type="term" value="F:endonuclease activity"/>
    <property type="evidence" value="ECO:0007669"/>
    <property type="project" value="InterPro"/>
</dbReference>
<keyword evidence="4" id="KW-1185">Reference proteome</keyword>
<dbReference type="GO" id="GO:0003676">
    <property type="term" value="F:nucleic acid binding"/>
    <property type="evidence" value="ECO:0007669"/>
    <property type="project" value="InterPro"/>
</dbReference>
<sequence>MAQTYTVRIKNGTKSVKRCRIFLWWKKYTCIRRENSRVYYEKKECSRWEKNHMQRYCRRRNLTFEAVPTQYTRSSNYRSLFFAKYPSPTGKYRCAYCGKKKSKDKITIDHIFPVHCMEEYPAVRRRAALFGIHGSNDMKNLCTACMRCNQKKEAKMGIWILKGFIGKQPWYWPLRRILTVILVFFVLYLGRKIYMPVVWNWINTLQK</sequence>
<proteinExistence type="predicted"/>
<dbReference type="InterPro" id="IPR002711">
    <property type="entry name" value="HNH"/>
</dbReference>
<organism evidence="3 4">
    <name type="scientific">Roseburia faecis</name>
    <dbReference type="NCBI Taxonomy" id="301302"/>
    <lineage>
        <taxon>Bacteria</taxon>
        <taxon>Bacillati</taxon>
        <taxon>Bacillota</taxon>
        <taxon>Clostridia</taxon>
        <taxon>Lachnospirales</taxon>
        <taxon>Lachnospiraceae</taxon>
        <taxon>Roseburia</taxon>
    </lineage>
</organism>
<evidence type="ECO:0000259" key="2">
    <source>
        <dbReference type="Pfam" id="PF01844"/>
    </source>
</evidence>
<dbReference type="STRING" id="301302.ERS852420_00800"/>
<dbReference type="AlphaFoldDB" id="A0A0M6WZV5"/>
<dbReference type="RefSeq" id="WP_055068913.1">
    <property type="nucleotide sequence ID" value="NZ_CP173697.1"/>
</dbReference>
<evidence type="ECO:0000256" key="1">
    <source>
        <dbReference type="SAM" id="Phobius"/>
    </source>
</evidence>
<keyword evidence="1" id="KW-0472">Membrane</keyword>
<dbReference type="InterPro" id="IPR003615">
    <property type="entry name" value="HNH_nuc"/>
</dbReference>
<evidence type="ECO:0000313" key="4">
    <source>
        <dbReference type="Proteomes" id="UP000049979"/>
    </source>
</evidence>
<evidence type="ECO:0000313" key="3">
    <source>
        <dbReference type="EMBL" id="CRL43201.1"/>
    </source>
</evidence>
<feature type="domain" description="HNH" evidence="2">
    <location>
        <begin position="94"/>
        <end position="154"/>
    </location>
</feature>
<dbReference type="Proteomes" id="UP000049979">
    <property type="component" value="Unassembled WGS sequence"/>
</dbReference>
<accession>A0A0M6WZV5</accession>
<keyword evidence="1" id="KW-0812">Transmembrane</keyword>
<dbReference type="Gene3D" id="1.10.30.50">
    <property type="match status" value="1"/>
</dbReference>
<gene>
    <name evidence="3" type="ORF">M72_18821</name>
</gene>
<name>A0A0M6WZV5_9FIRM</name>
<protein>
    <recommendedName>
        <fullName evidence="2">HNH domain-containing protein</fullName>
    </recommendedName>
</protein>